<dbReference type="HOGENOM" id="CLU_2294683_0_0_1"/>
<keyword evidence="1" id="KW-1133">Transmembrane helix</keyword>
<evidence type="ECO:0000313" key="2">
    <source>
        <dbReference type="EMBL" id="ESN93941.1"/>
    </source>
</evidence>
<protein>
    <submittedName>
        <fullName evidence="2 3">Uncharacterized protein</fullName>
    </submittedName>
</protein>
<gene>
    <name evidence="3" type="primary">20207678</name>
    <name evidence="2" type="ORF">HELRODRAFT_180350</name>
</gene>
<evidence type="ECO:0000313" key="4">
    <source>
        <dbReference type="Proteomes" id="UP000015101"/>
    </source>
</evidence>
<proteinExistence type="predicted"/>
<dbReference type="CTD" id="20207678"/>
<accession>T1FFS9</accession>
<dbReference type="Proteomes" id="UP000015101">
    <property type="component" value="Unassembled WGS sequence"/>
</dbReference>
<dbReference type="GeneID" id="20207678"/>
<sequence>MDHKMMRHKKCSKSDLENWSKLVKIDLGVLIQRYLLNRYNPCMLRYFMSILHSDKLLFQEQKNHESQRSDLDFQKSFLVQIFFWGSLFAPLYVFPENVAQL</sequence>
<feature type="transmembrane region" description="Helical" evidence="1">
    <location>
        <begin position="77"/>
        <end position="95"/>
    </location>
</feature>
<dbReference type="EMBL" id="KB097579">
    <property type="protein sequence ID" value="ESN93941.1"/>
    <property type="molecule type" value="Genomic_DNA"/>
</dbReference>
<dbReference type="InParanoid" id="T1FFS9"/>
<keyword evidence="1" id="KW-0812">Transmembrane</keyword>
<dbReference type="EMBL" id="AMQM01007173">
    <property type="status" value="NOT_ANNOTATED_CDS"/>
    <property type="molecule type" value="Genomic_DNA"/>
</dbReference>
<dbReference type="EnsemblMetazoa" id="HelroT180350">
    <property type="protein sequence ID" value="HelroP180350"/>
    <property type="gene ID" value="HelroG180350"/>
</dbReference>
<dbReference type="AlphaFoldDB" id="T1FFS9"/>
<evidence type="ECO:0000313" key="3">
    <source>
        <dbReference type="EnsemblMetazoa" id="HelroP180350"/>
    </source>
</evidence>
<dbReference type="RefSeq" id="XP_009027914.1">
    <property type="nucleotide sequence ID" value="XM_009029666.1"/>
</dbReference>
<organism evidence="3 4">
    <name type="scientific">Helobdella robusta</name>
    <name type="common">Californian leech</name>
    <dbReference type="NCBI Taxonomy" id="6412"/>
    <lineage>
        <taxon>Eukaryota</taxon>
        <taxon>Metazoa</taxon>
        <taxon>Spiralia</taxon>
        <taxon>Lophotrochozoa</taxon>
        <taxon>Annelida</taxon>
        <taxon>Clitellata</taxon>
        <taxon>Hirudinea</taxon>
        <taxon>Rhynchobdellida</taxon>
        <taxon>Glossiphoniidae</taxon>
        <taxon>Helobdella</taxon>
    </lineage>
</organism>
<dbReference type="KEGG" id="hro:HELRODRAFT_180350"/>
<evidence type="ECO:0000256" key="1">
    <source>
        <dbReference type="SAM" id="Phobius"/>
    </source>
</evidence>
<keyword evidence="1" id="KW-0472">Membrane</keyword>
<reference evidence="3" key="3">
    <citation type="submission" date="2015-06" db="UniProtKB">
        <authorList>
            <consortium name="EnsemblMetazoa"/>
        </authorList>
    </citation>
    <scope>IDENTIFICATION</scope>
</reference>
<name>T1FFS9_HELRO</name>
<keyword evidence="4" id="KW-1185">Reference proteome</keyword>
<reference evidence="4" key="1">
    <citation type="submission" date="2012-12" db="EMBL/GenBank/DDBJ databases">
        <authorList>
            <person name="Hellsten U."/>
            <person name="Grimwood J."/>
            <person name="Chapman J.A."/>
            <person name="Shapiro H."/>
            <person name="Aerts A."/>
            <person name="Otillar R.P."/>
            <person name="Terry A.Y."/>
            <person name="Boore J.L."/>
            <person name="Simakov O."/>
            <person name="Marletaz F."/>
            <person name="Cho S.-J."/>
            <person name="Edsinger-Gonzales E."/>
            <person name="Havlak P."/>
            <person name="Kuo D.-H."/>
            <person name="Larsson T."/>
            <person name="Lv J."/>
            <person name="Arendt D."/>
            <person name="Savage R."/>
            <person name="Osoegawa K."/>
            <person name="de Jong P."/>
            <person name="Lindberg D.R."/>
            <person name="Seaver E.C."/>
            <person name="Weisblat D.A."/>
            <person name="Putnam N.H."/>
            <person name="Grigoriev I.V."/>
            <person name="Rokhsar D.S."/>
        </authorList>
    </citation>
    <scope>NUCLEOTIDE SEQUENCE</scope>
</reference>
<reference evidence="2 4" key="2">
    <citation type="journal article" date="2013" name="Nature">
        <title>Insights into bilaterian evolution from three spiralian genomes.</title>
        <authorList>
            <person name="Simakov O."/>
            <person name="Marletaz F."/>
            <person name="Cho S.J."/>
            <person name="Edsinger-Gonzales E."/>
            <person name="Havlak P."/>
            <person name="Hellsten U."/>
            <person name="Kuo D.H."/>
            <person name="Larsson T."/>
            <person name="Lv J."/>
            <person name="Arendt D."/>
            <person name="Savage R."/>
            <person name="Osoegawa K."/>
            <person name="de Jong P."/>
            <person name="Grimwood J."/>
            <person name="Chapman J.A."/>
            <person name="Shapiro H."/>
            <person name="Aerts A."/>
            <person name="Otillar R.P."/>
            <person name="Terry A.Y."/>
            <person name="Boore J.L."/>
            <person name="Grigoriev I.V."/>
            <person name="Lindberg D.R."/>
            <person name="Seaver E.C."/>
            <person name="Weisblat D.A."/>
            <person name="Putnam N.H."/>
            <person name="Rokhsar D.S."/>
        </authorList>
    </citation>
    <scope>NUCLEOTIDE SEQUENCE</scope>
</reference>